<dbReference type="EMBL" id="JBBNAG010000005">
    <property type="protein sequence ID" value="KAK9132527.1"/>
    <property type="molecule type" value="Genomic_DNA"/>
</dbReference>
<comment type="caution">
    <text evidence="1">The sequence shown here is derived from an EMBL/GenBank/DDBJ whole genome shotgun (WGS) entry which is preliminary data.</text>
</comment>
<evidence type="ECO:0000313" key="1">
    <source>
        <dbReference type="EMBL" id="KAK9132527.1"/>
    </source>
</evidence>
<name>A0AAP0JGJ9_9MAGN</name>
<dbReference type="Proteomes" id="UP001419268">
    <property type="component" value="Unassembled WGS sequence"/>
</dbReference>
<dbReference type="PANTHER" id="PTHR47150:SF4">
    <property type="entry name" value="HARBINGER TRANSPOSASE-DERIVED PROTEIN-RELATED"/>
    <property type="match status" value="1"/>
</dbReference>
<dbReference type="InterPro" id="IPR006912">
    <property type="entry name" value="Harbinger_derived_prot"/>
</dbReference>
<reference evidence="1 2" key="1">
    <citation type="submission" date="2024-01" db="EMBL/GenBank/DDBJ databases">
        <title>Genome assemblies of Stephania.</title>
        <authorList>
            <person name="Yang L."/>
        </authorList>
    </citation>
    <scope>NUCLEOTIDE SEQUENCE [LARGE SCALE GENOMIC DNA]</scope>
    <source>
        <strain evidence="1">JXDWG</strain>
        <tissue evidence="1">Leaf</tissue>
    </source>
</reference>
<gene>
    <name evidence="1" type="ORF">Scep_012055</name>
</gene>
<protein>
    <submittedName>
        <fullName evidence="1">Uncharacterized protein</fullName>
    </submittedName>
</protein>
<keyword evidence="2" id="KW-1185">Reference proteome</keyword>
<accession>A0AAP0JGJ9</accession>
<organism evidence="1 2">
    <name type="scientific">Stephania cephalantha</name>
    <dbReference type="NCBI Taxonomy" id="152367"/>
    <lineage>
        <taxon>Eukaryota</taxon>
        <taxon>Viridiplantae</taxon>
        <taxon>Streptophyta</taxon>
        <taxon>Embryophyta</taxon>
        <taxon>Tracheophyta</taxon>
        <taxon>Spermatophyta</taxon>
        <taxon>Magnoliopsida</taxon>
        <taxon>Ranunculales</taxon>
        <taxon>Menispermaceae</taxon>
        <taxon>Menispermoideae</taxon>
        <taxon>Cissampelideae</taxon>
        <taxon>Stephania</taxon>
    </lineage>
</organism>
<sequence length="111" mass="12493">MAGTNNDINVLERSSLFDDLINDIAPPCNFVVHGHQYNMGYYLADGIYPEYATPYQTISHPTSLKEKVFATLQETAKKDAERAWHIVKGPARMWNATDLGKIMKTCISCII</sequence>
<evidence type="ECO:0000313" key="2">
    <source>
        <dbReference type="Proteomes" id="UP001419268"/>
    </source>
</evidence>
<dbReference type="Pfam" id="PF04827">
    <property type="entry name" value="Plant_tran"/>
    <property type="match status" value="1"/>
</dbReference>
<proteinExistence type="predicted"/>
<dbReference type="PANTHER" id="PTHR47150">
    <property type="entry name" value="OS12G0169200 PROTEIN"/>
    <property type="match status" value="1"/>
</dbReference>
<dbReference type="AlphaFoldDB" id="A0AAP0JGJ9"/>